<organism evidence="1 2">
    <name type="scientific">Dryococelus australis</name>
    <dbReference type="NCBI Taxonomy" id="614101"/>
    <lineage>
        <taxon>Eukaryota</taxon>
        <taxon>Metazoa</taxon>
        <taxon>Ecdysozoa</taxon>
        <taxon>Arthropoda</taxon>
        <taxon>Hexapoda</taxon>
        <taxon>Insecta</taxon>
        <taxon>Pterygota</taxon>
        <taxon>Neoptera</taxon>
        <taxon>Polyneoptera</taxon>
        <taxon>Phasmatodea</taxon>
        <taxon>Verophasmatodea</taxon>
        <taxon>Anareolatae</taxon>
        <taxon>Phasmatidae</taxon>
        <taxon>Eurycanthinae</taxon>
        <taxon>Dryococelus</taxon>
    </lineage>
</organism>
<evidence type="ECO:0000313" key="1">
    <source>
        <dbReference type="EMBL" id="KAJ8883712.1"/>
    </source>
</evidence>
<dbReference type="EMBL" id="JARBHB010000005">
    <property type="protein sequence ID" value="KAJ8883712.1"/>
    <property type="molecule type" value="Genomic_DNA"/>
</dbReference>
<gene>
    <name evidence="1" type="ORF">PR048_015566</name>
</gene>
<protein>
    <submittedName>
        <fullName evidence="1">Uncharacterized protein</fullName>
    </submittedName>
</protein>
<keyword evidence="2" id="KW-1185">Reference proteome</keyword>
<evidence type="ECO:0000313" key="2">
    <source>
        <dbReference type="Proteomes" id="UP001159363"/>
    </source>
</evidence>
<reference evidence="1 2" key="1">
    <citation type="submission" date="2023-02" db="EMBL/GenBank/DDBJ databases">
        <title>LHISI_Scaffold_Assembly.</title>
        <authorList>
            <person name="Stuart O.P."/>
            <person name="Cleave R."/>
            <person name="Magrath M.J.L."/>
            <person name="Mikheyev A.S."/>
        </authorList>
    </citation>
    <scope>NUCLEOTIDE SEQUENCE [LARGE SCALE GENOMIC DNA]</scope>
    <source>
        <strain evidence="1">Daus_M_001</strain>
        <tissue evidence="1">Leg muscle</tissue>
    </source>
</reference>
<accession>A0ABQ9HHA7</accession>
<dbReference type="Proteomes" id="UP001159363">
    <property type="component" value="Chromosome 4"/>
</dbReference>
<comment type="caution">
    <text evidence="1">The sequence shown here is derived from an EMBL/GenBank/DDBJ whole genome shotgun (WGS) entry which is preliminary data.</text>
</comment>
<name>A0ABQ9HHA7_9NEOP</name>
<sequence>MISGNEDVMADFRIKEVAEKNGMPRNTLSDKRENSSWDKNRKQVFPLLGKSYKTVYSYSRKNLAGNFPSKMVTQGENGTRFSEDNSWSISCAADK</sequence>
<proteinExistence type="predicted"/>